<reference evidence="2" key="1">
    <citation type="submission" date="2024-02" db="EMBL/GenBank/DDBJ databases">
        <title>Genome sequences of strain Gemmobacter sp. JM10B15.</title>
        <authorList>
            <person name="Zhang M."/>
        </authorList>
    </citation>
    <scope>NUCLEOTIDE SEQUENCE</scope>
    <source>
        <strain evidence="2">JM10B15</strain>
    </source>
</reference>
<accession>A0ABU8BXJ5</accession>
<protein>
    <submittedName>
        <fullName evidence="2">Uncharacterized protein</fullName>
    </submittedName>
</protein>
<evidence type="ECO:0000313" key="2">
    <source>
        <dbReference type="EMBL" id="MEH7829422.1"/>
    </source>
</evidence>
<evidence type="ECO:0000313" key="3">
    <source>
        <dbReference type="Proteomes" id="UP001431963"/>
    </source>
</evidence>
<gene>
    <name evidence="2" type="ORF">V6590_14800</name>
</gene>
<name>A0ABU8BXJ5_9RHOB</name>
<proteinExistence type="predicted"/>
<feature type="compositionally biased region" description="Polar residues" evidence="1">
    <location>
        <begin position="1"/>
        <end position="12"/>
    </location>
</feature>
<feature type="region of interest" description="Disordered" evidence="1">
    <location>
        <begin position="1"/>
        <end position="35"/>
    </location>
</feature>
<dbReference type="Proteomes" id="UP001431963">
    <property type="component" value="Unassembled WGS sequence"/>
</dbReference>
<dbReference type="RefSeq" id="WP_335424454.1">
    <property type="nucleotide sequence ID" value="NZ_JBALHR010000010.1"/>
</dbReference>
<evidence type="ECO:0000256" key="1">
    <source>
        <dbReference type="SAM" id="MobiDB-lite"/>
    </source>
</evidence>
<organism evidence="2 3">
    <name type="scientific">Gemmobacter denitrificans</name>
    <dbReference type="NCBI Taxonomy" id="3123040"/>
    <lineage>
        <taxon>Bacteria</taxon>
        <taxon>Pseudomonadati</taxon>
        <taxon>Pseudomonadota</taxon>
        <taxon>Alphaproteobacteria</taxon>
        <taxon>Rhodobacterales</taxon>
        <taxon>Paracoccaceae</taxon>
        <taxon>Gemmobacter</taxon>
    </lineage>
</organism>
<sequence length="220" mass="24895">MALTGTAPSASAETDRYTPRIECGPEVPKGKRLHRGKNHIEIESKVKETHTSRFGGSPYFMVQRYALIKRSDCWVSFWAYSGEEDKAEYHERMTASFSEAAVYLEKIGRPSSPYRIPRALIGEFTVWDMLVLVDGEAAMCKNDLEQIRRSLPRPIKSDSDFAINHRANGEMSACMIRRARALDASGFFGIWDDMDEPKRAFAYVDGKLYTLNLSKGDVLP</sequence>
<keyword evidence="3" id="KW-1185">Reference proteome</keyword>
<dbReference type="EMBL" id="JBALHR010000010">
    <property type="protein sequence ID" value="MEH7829422.1"/>
    <property type="molecule type" value="Genomic_DNA"/>
</dbReference>
<comment type="caution">
    <text evidence="2">The sequence shown here is derived from an EMBL/GenBank/DDBJ whole genome shotgun (WGS) entry which is preliminary data.</text>
</comment>